<dbReference type="GO" id="GO:0071011">
    <property type="term" value="C:precatalytic spliceosome"/>
    <property type="evidence" value="ECO:0007669"/>
    <property type="project" value="TreeGrafter"/>
</dbReference>
<evidence type="ECO:0000256" key="3">
    <source>
        <dbReference type="ARBA" id="ARBA00023242"/>
    </source>
</evidence>
<dbReference type="PANTHER" id="PTHR13952:SF5">
    <property type="entry name" value="U1 SMALL NUCLEAR RIBONUCLEOPROTEIN 70 KDA"/>
    <property type="match status" value="1"/>
</dbReference>
<feature type="compositionally biased region" description="Basic and acidic residues" evidence="6">
    <location>
        <begin position="345"/>
        <end position="370"/>
    </location>
</feature>
<dbReference type="InterPro" id="IPR035979">
    <property type="entry name" value="RBD_domain_sf"/>
</dbReference>
<protein>
    <recommendedName>
        <fullName evidence="7">RRM domain-containing protein</fullName>
    </recommendedName>
</protein>
<dbReference type="InterPro" id="IPR022023">
    <property type="entry name" value="U1snRNP70_N"/>
</dbReference>
<dbReference type="SMART" id="SM00360">
    <property type="entry name" value="RRM"/>
    <property type="match status" value="1"/>
</dbReference>
<dbReference type="GO" id="GO:0005685">
    <property type="term" value="C:U1 snRNP"/>
    <property type="evidence" value="ECO:0007669"/>
    <property type="project" value="TreeGrafter"/>
</dbReference>
<dbReference type="EMBL" id="ML977592">
    <property type="protein sequence ID" value="KAF1999917.1"/>
    <property type="molecule type" value="Genomic_DNA"/>
</dbReference>
<keyword evidence="2 5" id="KW-0694">RNA-binding</keyword>
<dbReference type="Pfam" id="PF00076">
    <property type="entry name" value="RRM_1"/>
    <property type="match status" value="1"/>
</dbReference>
<dbReference type="Proteomes" id="UP000799779">
    <property type="component" value="Unassembled WGS sequence"/>
</dbReference>
<evidence type="ECO:0000256" key="1">
    <source>
        <dbReference type="ARBA" id="ARBA00004123"/>
    </source>
</evidence>
<evidence type="ECO:0000256" key="4">
    <source>
        <dbReference type="ARBA" id="ARBA00023274"/>
    </source>
</evidence>
<accession>A0A6A5WEM8</accession>
<feature type="domain" description="RRM" evidence="7">
    <location>
        <begin position="104"/>
        <end position="189"/>
    </location>
</feature>
<dbReference type="SUPFAM" id="SSF54928">
    <property type="entry name" value="RNA-binding domain, RBD"/>
    <property type="match status" value="1"/>
</dbReference>
<dbReference type="PANTHER" id="PTHR13952">
    <property type="entry name" value="U1 SMALL NUCLEAR RIBONUCLEOPROTEIN 70 KD"/>
    <property type="match status" value="1"/>
</dbReference>
<gene>
    <name evidence="8" type="ORF">P154DRAFT_522990</name>
</gene>
<feature type="compositionally biased region" description="Gly residues" evidence="6">
    <location>
        <begin position="310"/>
        <end position="326"/>
    </location>
</feature>
<dbReference type="Pfam" id="PF12220">
    <property type="entry name" value="U1snRNP70_N"/>
    <property type="match status" value="1"/>
</dbReference>
<dbReference type="GO" id="GO:0003729">
    <property type="term" value="F:mRNA binding"/>
    <property type="evidence" value="ECO:0007669"/>
    <property type="project" value="TreeGrafter"/>
</dbReference>
<dbReference type="AlphaFoldDB" id="A0A6A5WEM8"/>
<dbReference type="OrthoDB" id="4207594at2759"/>
<feature type="region of interest" description="Disordered" evidence="6">
    <location>
        <begin position="194"/>
        <end position="397"/>
    </location>
</feature>
<evidence type="ECO:0000259" key="7">
    <source>
        <dbReference type="PROSITE" id="PS50102"/>
    </source>
</evidence>
<dbReference type="InterPro" id="IPR012677">
    <property type="entry name" value="Nucleotide-bd_a/b_plait_sf"/>
</dbReference>
<proteinExistence type="predicted"/>
<dbReference type="GO" id="GO:0000398">
    <property type="term" value="P:mRNA splicing, via spliceosome"/>
    <property type="evidence" value="ECO:0007669"/>
    <property type="project" value="TreeGrafter"/>
</dbReference>
<evidence type="ECO:0000256" key="6">
    <source>
        <dbReference type="SAM" id="MobiDB-lite"/>
    </source>
</evidence>
<keyword evidence="3" id="KW-0539">Nucleus</keyword>
<dbReference type="GO" id="GO:0071004">
    <property type="term" value="C:U2-type prespliceosome"/>
    <property type="evidence" value="ECO:0007669"/>
    <property type="project" value="TreeGrafter"/>
</dbReference>
<evidence type="ECO:0000256" key="2">
    <source>
        <dbReference type="ARBA" id="ARBA00022884"/>
    </source>
</evidence>
<sequence>MTDRLPHNLLTLFAPRPSLRYLEPIDHPPGQRRTAPVEGVAQYLDELRNYKDPEGYEPTLSWQQARDKKKMDRLAREKKLLTEDLAAWEMEKDTDPKKRGDPYKTLFVARLPHDITTEELERQFGRFGAIDHIRIVEKANASPDAPLKKRMTGYAFIVYEREEDLKAAYKDTGYLTIGGRKVVVEVEKGRTTGGWRPRRFGGGLGGRHYTKAPPRSLGAPAGGYGGPPAGPVGFARGGGPGGFRGGRGGGFGGGFDRGGGYGGDRGGGGFRGGFAGPPRGGGGYGGRPGAGIGHQSNGWGAPDGAPSGPRGSGGGRGGFGGGGGGRFGDDRRGGGSSGANMEPLGSRERGSYRDRDGGRDRNDRDRDRDGGYGGRDSRKRPHEGDGGYDSRNSRPRY</sequence>
<comment type="subcellular location">
    <subcellularLocation>
        <location evidence="1">Nucleus</location>
    </subcellularLocation>
</comment>
<dbReference type="PROSITE" id="PS50102">
    <property type="entry name" value="RRM"/>
    <property type="match status" value="1"/>
</dbReference>
<dbReference type="InterPro" id="IPR000504">
    <property type="entry name" value="RRM_dom"/>
</dbReference>
<reference evidence="8" key="1">
    <citation type="journal article" date="2020" name="Stud. Mycol.">
        <title>101 Dothideomycetes genomes: a test case for predicting lifestyles and emergence of pathogens.</title>
        <authorList>
            <person name="Haridas S."/>
            <person name="Albert R."/>
            <person name="Binder M."/>
            <person name="Bloem J."/>
            <person name="Labutti K."/>
            <person name="Salamov A."/>
            <person name="Andreopoulos B."/>
            <person name="Baker S."/>
            <person name="Barry K."/>
            <person name="Bills G."/>
            <person name="Bluhm B."/>
            <person name="Cannon C."/>
            <person name="Castanera R."/>
            <person name="Culley D."/>
            <person name="Daum C."/>
            <person name="Ezra D."/>
            <person name="Gonzalez J."/>
            <person name="Henrissat B."/>
            <person name="Kuo A."/>
            <person name="Liang C."/>
            <person name="Lipzen A."/>
            <person name="Lutzoni F."/>
            <person name="Magnuson J."/>
            <person name="Mondo S."/>
            <person name="Nolan M."/>
            <person name="Ohm R."/>
            <person name="Pangilinan J."/>
            <person name="Park H.-J."/>
            <person name="Ramirez L."/>
            <person name="Alfaro M."/>
            <person name="Sun H."/>
            <person name="Tritt A."/>
            <person name="Yoshinaga Y."/>
            <person name="Zwiers L.-H."/>
            <person name="Turgeon B."/>
            <person name="Goodwin S."/>
            <person name="Spatafora J."/>
            <person name="Crous P."/>
            <person name="Grigoriev I."/>
        </authorList>
    </citation>
    <scope>NUCLEOTIDE SEQUENCE</scope>
    <source>
        <strain evidence="8">CBS 123094</strain>
    </source>
</reference>
<dbReference type="InterPro" id="IPR051183">
    <property type="entry name" value="U1_U11-U12_snRNP_70-35kDa"/>
</dbReference>
<keyword evidence="4" id="KW-0687">Ribonucleoprotein</keyword>
<dbReference type="Gene3D" id="3.30.70.330">
    <property type="match status" value="1"/>
</dbReference>
<name>A0A6A5WEM8_9PLEO</name>
<dbReference type="GO" id="GO:0030619">
    <property type="term" value="F:U1 snRNA binding"/>
    <property type="evidence" value="ECO:0007669"/>
    <property type="project" value="TreeGrafter"/>
</dbReference>
<evidence type="ECO:0000256" key="5">
    <source>
        <dbReference type="PROSITE-ProRule" id="PRU00176"/>
    </source>
</evidence>
<organism evidence="8 9">
    <name type="scientific">Amniculicola lignicola CBS 123094</name>
    <dbReference type="NCBI Taxonomy" id="1392246"/>
    <lineage>
        <taxon>Eukaryota</taxon>
        <taxon>Fungi</taxon>
        <taxon>Dikarya</taxon>
        <taxon>Ascomycota</taxon>
        <taxon>Pezizomycotina</taxon>
        <taxon>Dothideomycetes</taxon>
        <taxon>Pleosporomycetidae</taxon>
        <taxon>Pleosporales</taxon>
        <taxon>Amniculicolaceae</taxon>
        <taxon>Amniculicola</taxon>
    </lineage>
</organism>
<evidence type="ECO:0000313" key="9">
    <source>
        <dbReference type="Proteomes" id="UP000799779"/>
    </source>
</evidence>
<feature type="compositionally biased region" description="Gly residues" evidence="6">
    <location>
        <begin position="235"/>
        <end position="292"/>
    </location>
</feature>
<keyword evidence="9" id="KW-1185">Reference proteome</keyword>
<feature type="compositionally biased region" description="Low complexity" evidence="6">
    <location>
        <begin position="300"/>
        <end position="309"/>
    </location>
</feature>
<evidence type="ECO:0000313" key="8">
    <source>
        <dbReference type="EMBL" id="KAF1999917.1"/>
    </source>
</evidence>